<sequence>MLLREETLTLELHGKGNTKEQAFGQIFQQIQPAIKKQISEPPIRIEPLDMQVISAKESSCTERFMGFLFPRKKYTYEVQAKVTVRLCCIEMSKIVFDKEHEVLTPAQRVMKLR</sequence>
<organism evidence="1 2">
    <name type="scientific">Paenibacillus larvae subsp. pulvifaciens</name>
    <dbReference type="NCBI Taxonomy" id="1477"/>
    <lineage>
        <taxon>Bacteria</taxon>
        <taxon>Bacillati</taxon>
        <taxon>Bacillota</taxon>
        <taxon>Bacilli</taxon>
        <taxon>Bacillales</taxon>
        <taxon>Paenibacillaceae</taxon>
        <taxon>Paenibacillus</taxon>
    </lineage>
</organism>
<dbReference type="InterPro" id="IPR020037">
    <property type="entry name" value="DUF4312"/>
</dbReference>
<protein>
    <submittedName>
        <fullName evidence="1">Uncharacterized protein</fullName>
    </submittedName>
</protein>
<dbReference type="Pfam" id="PF14189">
    <property type="entry name" value="DUF4312"/>
    <property type="match status" value="1"/>
</dbReference>
<reference evidence="1 2" key="1">
    <citation type="submission" date="2017-03" db="EMBL/GenBank/DDBJ databases">
        <title>Paenibacillus larvae genome sequencing.</title>
        <authorList>
            <person name="Dingman D.W."/>
        </authorList>
    </citation>
    <scope>NUCLEOTIDE SEQUENCE [LARGE SCALE GENOMIC DNA]</scope>
    <source>
        <strain evidence="1 2">SAG 10367</strain>
    </source>
</reference>
<gene>
    <name evidence="1" type="ORF">B7C51_18745</name>
</gene>
<evidence type="ECO:0000313" key="1">
    <source>
        <dbReference type="EMBL" id="ARF69416.1"/>
    </source>
</evidence>
<proteinExistence type="predicted"/>
<dbReference type="EMBL" id="CP020557">
    <property type="protein sequence ID" value="ARF69416.1"/>
    <property type="molecule type" value="Genomic_DNA"/>
</dbReference>
<name>A0A1U9YJP7_9BACL</name>
<dbReference type="AlphaFoldDB" id="A0A1U9YJP7"/>
<dbReference type="Proteomes" id="UP000192727">
    <property type="component" value="Chromosome"/>
</dbReference>
<evidence type="ECO:0000313" key="2">
    <source>
        <dbReference type="Proteomes" id="UP000192727"/>
    </source>
</evidence>
<accession>A0A1U9YJP7</accession>